<evidence type="ECO:0000313" key="3">
    <source>
        <dbReference type="EMBL" id="CAE7247918.1"/>
    </source>
</evidence>
<reference evidence="3" key="1">
    <citation type="submission" date="2021-02" db="EMBL/GenBank/DDBJ databases">
        <authorList>
            <person name="Dougan E. K."/>
            <person name="Rhodes N."/>
            <person name="Thang M."/>
            <person name="Chan C."/>
        </authorList>
    </citation>
    <scope>NUCLEOTIDE SEQUENCE</scope>
</reference>
<evidence type="ECO:0000313" key="4">
    <source>
        <dbReference type="Proteomes" id="UP000604046"/>
    </source>
</evidence>
<proteinExistence type="predicted"/>
<protein>
    <recommendedName>
        <fullName evidence="2">Domain of unknown function at the cortex 1 domain-containing protein</fullName>
    </recommendedName>
</protein>
<evidence type="ECO:0000256" key="1">
    <source>
        <dbReference type="SAM" id="MobiDB-lite"/>
    </source>
</evidence>
<organism evidence="3 4">
    <name type="scientific">Symbiodinium natans</name>
    <dbReference type="NCBI Taxonomy" id="878477"/>
    <lineage>
        <taxon>Eukaryota</taxon>
        <taxon>Sar</taxon>
        <taxon>Alveolata</taxon>
        <taxon>Dinophyceae</taxon>
        <taxon>Suessiales</taxon>
        <taxon>Symbiodiniaceae</taxon>
        <taxon>Symbiodinium</taxon>
    </lineage>
</organism>
<dbReference type="Pfam" id="PF08588">
    <property type="entry name" value="Duc1"/>
    <property type="match status" value="1"/>
</dbReference>
<dbReference type="OrthoDB" id="417414at2759"/>
<feature type="region of interest" description="Disordered" evidence="1">
    <location>
        <begin position="385"/>
        <end position="406"/>
    </location>
</feature>
<accession>A0A812LMQ1</accession>
<dbReference type="Proteomes" id="UP000604046">
    <property type="component" value="Unassembled WGS sequence"/>
</dbReference>
<dbReference type="InterPro" id="IPR013897">
    <property type="entry name" value="Duc1"/>
</dbReference>
<dbReference type="EMBL" id="CAJNDS010001112">
    <property type="protein sequence ID" value="CAE7247918.1"/>
    <property type="molecule type" value="Genomic_DNA"/>
</dbReference>
<name>A0A812LMQ1_9DINO</name>
<evidence type="ECO:0000259" key="2">
    <source>
        <dbReference type="Pfam" id="PF08588"/>
    </source>
</evidence>
<feature type="domain" description="Domain of unknown function at the cortex 1" evidence="2">
    <location>
        <begin position="115"/>
        <end position="359"/>
    </location>
</feature>
<gene>
    <name evidence="3" type="ORF">SNAT2548_LOCUS11962</name>
</gene>
<sequence>MNGTTALLRAYGSRVLQLPVLQQLAESEMLKTAAEELAQEARAAPAAVFVALTLLILFLFRGSSASSTKSAPKRDSRKKEVTDYHDSAVSSFLDRLGVPQERHLEACFVPCGGFTVNGQIAEFENDACYGKMLEMHRATHDKELDKSGDYPYGSYFIGKKRLWETRVQLKFKKPPIQSEMFFGIELEKYVPMSRSVKRTMDGVVRMLKGVVGNQIYHSVGDNPEECTDAELEMPTFAMPMWAFDQYIVTAEGETPPELDDECIPELGSKRSGRVAEFRKELDNIVFEVGPTYTLCFWGISQWLDKLNWQLKLPLLGRLDMDQFAGGPPVHVVIYTMSNSQDEKRHLNSRKQYYLNVAFWSSSRRPRGERVMELLGAATQALDPSRFSPRMGGLSPVKRREPGPSSSWLACCAGH</sequence>
<dbReference type="AlphaFoldDB" id="A0A812LMQ1"/>
<keyword evidence="4" id="KW-1185">Reference proteome</keyword>
<comment type="caution">
    <text evidence="3">The sequence shown here is derived from an EMBL/GenBank/DDBJ whole genome shotgun (WGS) entry which is preliminary data.</text>
</comment>